<name>K5ECS0_RHOBT</name>
<dbReference type="EMBL" id="AMCW01000022">
    <property type="protein sequence ID" value="EKK03671.1"/>
    <property type="molecule type" value="Genomic_DNA"/>
</dbReference>
<organism evidence="1 2">
    <name type="scientific">Rhodopirellula baltica SH28</name>
    <dbReference type="NCBI Taxonomy" id="993517"/>
    <lineage>
        <taxon>Bacteria</taxon>
        <taxon>Pseudomonadati</taxon>
        <taxon>Planctomycetota</taxon>
        <taxon>Planctomycetia</taxon>
        <taxon>Pirellulales</taxon>
        <taxon>Pirellulaceae</taxon>
        <taxon>Rhodopirellula</taxon>
    </lineage>
</organism>
<sequence length="47" mass="5143">MGYHLHRRDTIRGEIGCSGCKQSGIKTMGMMIDEIEMPGLFEAAPSS</sequence>
<dbReference type="PATRIC" id="fig|993517.3.peg.1225"/>
<evidence type="ECO:0000313" key="2">
    <source>
        <dbReference type="Proteomes" id="UP000007993"/>
    </source>
</evidence>
<evidence type="ECO:0000313" key="1">
    <source>
        <dbReference type="EMBL" id="EKK03671.1"/>
    </source>
</evidence>
<accession>K5ECS0</accession>
<comment type="caution">
    <text evidence="1">The sequence shown here is derived from an EMBL/GenBank/DDBJ whole genome shotgun (WGS) entry which is preliminary data.</text>
</comment>
<dbReference type="Proteomes" id="UP000007993">
    <property type="component" value="Unassembled WGS sequence"/>
</dbReference>
<dbReference type="AlphaFoldDB" id="K5ECS0"/>
<reference evidence="1 2" key="1">
    <citation type="journal article" date="2013" name="Mar. Genomics">
        <title>Expression of sulfatases in Rhodopirellula baltica and the diversity of sulfatases in the genus Rhodopirellula.</title>
        <authorList>
            <person name="Wegner C.E."/>
            <person name="Richter-Heitmann T."/>
            <person name="Klindworth A."/>
            <person name="Klockow C."/>
            <person name="Richter M."/>
            <person name="Achstetter T."/>
            <person name="Glockner F.O."/>
            <person name="Harder J."/>
        </authorList>
    </citation>
    <scope>NUCLEOTIDE SEQUENCE [LARGE SCALE GENOMIC DNA]</scope>
    <source>
        <strain evidence="1 2">SH28</strain>
    </source>
</reference>
<protein>
    <submittedName>
        <fullName evidence="1">Uncharacterized protein</fullName>
    </submittedName>
</protein>
<gene>
    <name evidence="1" type="ORF">RBSH_01120</name>
</gene>
<proteinExistence type="predicted"/>